<evidence type="ECO:0000256" key="1">
    <source>
        <dbReference type="SAM" id="Phobius"/>
    </source>
</evidence>
<sequence>MTTPSTSPSQSLQAQRILAMSVIAMVPILGVVSALVFDLHEYPSPLVAGGLFVLNLLAFGLAETIGYKVPAITPGTEPEAAQRQSVTAMQQSMILRFAITEAPALLSFAGAAVTGSAWVYLVGGFWALLSMIWHVWPSRRIATKLERSLERAGGRAHLTELLGGPSAPGHQQY</sequence>
<evidence type="ECO:0000313" key="3">
    <source>
        <dbReference type="Proteomes" id="UP000290408"/>
    </source>
</evidence>
<dbReference type="OrthoDB" id="4862521at2"/>
<organism evidence="2 3">
    <name type="scientific">Janibacter limosus</name>
    <dbReference type="NCBI Taxonomy" id="53458"/>
    <lineage>
        <taxon>Bacteria</taxon>
        <taxon>Bacillati</taxon>
        <taxon>Actinomycetota</taxon>
        <taxon>Actinomycetes</taxon>
        <taxon>Micrococcales</taxon>
        <taxon>Intrasporangiaceae</taxon>
        <taxon>Janibacter</taxon>
    </lineage>
</organism>
<keyword evidence="1" id="KW-0812">Transmembrane</keyword>
<dbReference type="AlphaFoldDB" id="A0A4P6MVC1"/>
<dbReference type="Proteomes" id="UP000290408">
    <property type="component" value="Chromosome"/>
</dbReference>
<accession>A0A4P6MVC1</accession>
<dbReference type="KEGG" id="jli:EXU32_04010"/>
<feature type="transmembrane region" description="Helical" evidence="1">
    <location>
        <begin position="17"/>
        <end position="36"/>
    </location>
</feature>
<keyword evidence="1" id="KW-0472">Membrane</keyword>
<keyword evidence="3" id="KW-1185">Reference proteome</keyword>
<proteinExistence type="predicted"/>
<gene>
    <name evidence="2" type="ORF">EXU32_04010</name>
</gene>
<reference evidence="2 3" key="1">
    <citation type="submission" date="2019-02" db="EMBL/GenBank/DDBJ databases">
        <title>Genomic data mining of an Antarctic deep-sea actinobacterium, Janibacterlimosus P3-3-X1.</title>
        <authorList>
            <person name="Liao L."/>
            <person name="Chen B."/>
        </authorList>
    </citation>
    <scope>NUCLEOTIDE SEQUENCE [LARGE SCALE GENOMIC DNA]</scope>
    <source>
        <strain evidence="2 3">P3-3-X1</strain>
    </source>
</reference>
<dbReference type="EMBL" id="CP036164">
    <property type="protein sequence ID" value="QBF45500.1"/>
    <property type="molecule type" value="Genomic_DNA"/>
</dbReference>
<feature type="transmembrane region" description="Helical" evidence="1">
    <location>
        <begin position="42"/>
        <end position="62"/>
    </location>
</feature>
<keyword evidence="1" id="KW-1133">Transmembrane helix</keyword>
<protein>
    <submittedName>
        <fullName evidence="2">Uncharacterized protein</fullName>
    </submittedName>
</protein>
<name>A0A4P6MVC1_9MICO</name>
<evidence type="ECO:0000313" key="2">
    <source>
        <dbReference type="EMBL" id="QBF45500.1"/>
    </source>
</evidence>
<feature type="transmembrane region" description="Helical" evidence="1">
    <location>
        <begin position="117"/>
        <end position="136"/>
    </location>
</feature>
<dbReference type="RefSeq" id="WP_130628738.1">
    <property type="nucleotide sequence ID" value="NZ_CP036164.1"/>
</dbReference>